<comment type="caution">
    <text evidence="1">The sequence shown here is derived from an EMBL/GenBank/DDBJ whole genome shotgun (WGS) entry which is preliminary data.</text>
</comment>
<organism evidence="1 2">
    <name type="scientific">Amycolatopsis vancoresmycina DSM 44592</name>
    <dbReference type="NCBI Taxonomy" id="1292037"/>
    <lineage>
        <taxon>Bacteria</taxon>
        <taxon>Bacillati</taxon>
        <taxon>Actinomycetota</taxon>
        <taxon>Actinomycetes</taxon>
        <taxon>Pseudonocardiales</taxon>
        <taxon>Pseudonocardiaceae</taxon>
        <taxon>Amycolatopsis</taxon>
    </lineage>
</organism>
<protein>
    <submittedName>
        <fullName evidence="1">Uncharacterized protein</fullName>
    </submittedName>
</protein>
<keyword evidence="2" id="KW-1185">Reference proteome</keyword>
<gene>
    <name evidence="1" type="ORF">H480_01522</name>
</gene>
<dbReference type="PATRIC" id="fig|1292037.4.peg.299"/>
<name>R1IIW2_9PSEU</name>
<accession>R1IIW2</accession>
<reference evidence="1 2" key="1">
    <citation type="submission" date="2013-02" db="EMBL/GenBank/DDBJ databases">
        <title>Draft genome sequence of Amycolatopsis vancoresmycina strain DSM 44592T.</title>
        <authorList>
            <person name="Kumar S."/>
            <person name="Kaur N."/>
            <person name="Kaur C."/>
            <person name="Raghava G.P.S."/>
            <person name="Mayilraj S."/>
        </authorList>
    </citation>
    <scope>NUCLEOTIDE SEQUENCE [LARGE SCALE GENOMIC DNA]</scope>
    <source>
        <strain evidence="1 2">DSM 44592</strain>
    </source>
</reference>
<dbReference type="AlphaFoldDB" id="R1IIW2"/>
<evidence type="ECO:0000313" key="2">
    <source>
        <dbReference type="Proteomes" id="UP000014139"/>
    </source>
</evidence>
<sequence length="125" mass="14058">MTEPIDVDAFVAQLADDELISRELTDLAEAKPAPRTTTASLLDRLVARATVVALEFQLRGLSLVSNGDEFEEALYATFEELKLELPEQAAKPCAIDLIEKHLHLYAPQPGDDELLREIERRLWDQ</sequence>
<dbReference type="OrthoDB" id="3197455at2"/>
<dbReference type="Proteomes" id="UP000014139">
    <property type="component" value="Unassembled WGS sequence"/>
</dbReference>
<dbReference type="RefSeq" id="WP_003055818.1">
    <property type="nucleotide sequence ID" value="NZ_AOUO01000017.1"/>
</dbReference>
<dbReference type="EMBL" id="AOUO01000017">
    <property type="protein sequence ID" value="EOD70354.1"/>
    <property type="molecule type" value="Genomic_DNA"/>
</dbReference>
<proteinExistence type="predicted"/>
<evidence type="ECO:0000313" key="1">
    <source>
        <dbReference type="EMBL" id="EOD70354.1"/>
    </source>
</evidence>